<dbReference type="GO" id="GO:0046975">
    <property type="term" value="F:histone H3K36 methyltransferase activity"/>
    <property type="evidence" value="ECO:0007669"/>
    <property type="project" value="TreeGrafter"/>
</dbReference>
<accession>A0A085N3M0</accession>
<sequence>MLLRHTFQTRSTPGENLPMVWWCRNGIPHYSSLPPGQTITSETYCRELHQIHQKMKPVWPAVASRKGLIFLHDSTRPRRSQMTKKKPDQSGGP</sequence>
<dbReference type="PANTHER" id="PTHR46060:SF2">
    <property type="entry name" value="HISTONE-LYSINE N-METHYLTRANSFERASE SETMAR"/>
    <property type="match status" value="1"/>
</dbReference>
<dbReference type="GO" id="GO:0015074">
    <property type="term" value="P:DNA integration"/>
    <property type="evidence" value="ECO:0007669"/>
    <property type="project" value="TreeGrafter"/>
</dbReference>
<dbReference type="Gene3D" id="3.30.420.10">
    <property type="entry name" value="Ribonuclease H-like superfamily/Ribonuclease H"/>
    <property type="match status" value="1"/>
</dbReference>
<dbReference type="GO" id="GO:0003697">
    <property type="term" value="F:single-stranded DNA binding"/>
    <property type="evidence" value="ECO:0007669"/>
    <property type="project" value="TreeGrafter"/>
</dbReference>
<dbReference type="GO" id="GO:0044547">
    <property type="term" value="F:DNA topoisomerase binding"/>
    <property type="evidence" value="ECO:0007669"/>
    <property type="project" value="TreeGrafter"/>
</dbReference>
<dbReference type="GO" id="GO:0031297">
    <property type="term" value="P:replication fork processing"/>
    <property type="evidence" value="ECO:0007669"/>
    <property type="project" value="TreeGrafter"/>
</dbReference>
<evidence type="ECO:0000256" key="1">
    <source>
        <dbReference type="SAM" id="MobiDB-lite"/>
    </source>
</evidence>
<dbReference type="GO" id="GO:0005634">
    <property type="term" value="C:nucleus"/>
    <property type="evidence" value="ECO:0007669"/>
    <property type="project" value="TreeGrafter"/>
</dbReference>
<dbReference type="GO" id="GO:0006303">
    <property type="term" value="P:double-strand break repair via nonhomologous end joining"/>
    <property type="evidence" value="ECO:0007669"/>
    <property type="project" value="TreeGrafter"/>
</dbReference>
<dbReference type="EMBL" id="KL367562">
    <property type="protein sequence ID" value="KFD64066.1"/>
    <property type="molecule type" value="Genomic_DNA"/>
</dbReference>
<dbReference type="GO" id="GO:0035861">
    <property type="term" value="C:site of double-strand break"/>
    <property type="evidence" value="ECO:0007669"/>
    <property type="project" value="TreeGrafter"/>
</dbReference>
<dbReference type="InterPro" id="IPR001888">
    <property type="entry name" value="Transposase_1"/>
</dbReference>
<dbReference type="AlphaFoldDB" id="A0A085N3M0"/>
<dbReference type="GO" id="GO:0003690">
    <property type="term" value="F:double-stranded DNA binding"/>
    <property type="evidence" value="ECO:0007669"/>
    <property type="project" value="TreeGrafter"/>
</dbReference>
<dbReference type="GO" id="GO:0000729">
    <property type="term" value="P:DNA double-strand break processing"/>
    <property type="evidence" value="ECO:0007669"/>
    <property type="project" value="TreeGrafter"/>
</dbReference>
<dbReference type="Proteomes" id="UP000030758">
    <property type="component" value="Unassembled WGS sequence"/>
</dbReference>
<dbReference type="GO" id="GO:0042800">
    <property type="term" value="F:histone H3K4 methyltransferase activity"/>
    <property type="evidence" value="ECO:0007669"/>
    <property type="project" value="TreeGrafter"/>
</dbReference>
<proteinExistence type="predicted"/>
<gene>
    <name evidence="2" type="ORF">M514_23776</name>
</gene>
<dbReference type="InterPro" id="IPR052709">
    <property type="entry name" value="Transposase-MT_Hybrid"/>
</dbReference>
<evidence type="ECO:0000313" key="2">
    <source>
        <dbReference type="EMBL" id="KFD64066.1"/>
    </source>
</evidence>
<name>A0A085N3M0_9BILA</name>
<dbReference type="GO" id="GO:0000014">
    <property type="term" value="F:single-stranded DNA endodeoxyribonuclease activity"/>
    <property type="evidence" value="ECO:0007669"/>
    <property type="project" value="TreeGrafter"/>
</dbReference>
<dbReference type="GO" id="GO:0000793">
    <property type="term" value="C:condensed chromosome"/>
    <property type="evidence" value="ECO:0007669"/>
    <property type="project" value="TreeGrafter"/>
</dbReference>
<feature type="region of interest" description="Disordered" evidence="1">
    <location>
        <begin position="73"/>
        <end position="93"/>
    </location>
</feature>
<dbReference type="InterPro" id="IPR036397">
    <property type="entry name" value="RNaseH_sf"/>
</dbReference>
<reference evidence="2" key="1">
    <citation type="journal article" date="2014" name="Nat. Genet.">
        <title>Genome and transcriptome of the porcine whipworm Trichuris suis.</title>
        <authorList>
            <person name="Jex A.R."/>
            <person name="Nejsum P."/>
            <person name="Schwarz E.M."/>
            <person name="Hu L."/>
            <person name="Young N.D."/>
            <person name="Hall R.S."/>
            <person name="Korhonen P.K."/>
            <person name="Liao S."/>
            <person name="Thamsborg S."/>
            <person name="Xia J."/>
            <person name="Xu P."/>
            <person name="Wang S."/>
            <person name="Scheerlinck J.P."/>
            <person name="Hofmann A."/>
            <person name="Sternberg P.W."/>
            <person name="Wang J."/>
            <person name="Gasser R.B."/>
        </authorList>
    </citation>
    <scope>NUCLEOTIDE SEQUENCE [LARGE SCALE GENOMIC DNA]</scope>
    <source>
        <strain evidence="2">DCEP-RM93F</strain>
    </source>
</reference>
<dbReference type="GO" id="GO:0044774">
    <property type="term" value="P:mitotic DNA integrity checkpoint signaling"/>
    <property type="evidence" value="ECO:0007669"/>
    <property type="project" value="TreeGrafter"/>
</dbReference>
<dbReference type="Pfam" id="PF01359">
    <property type="entry name" value="Transposase_1"/>
    <property type="match status" value="1"/>
</dbReference>
<organism evidence="2">
    <name type="scientific">Trichuris suis</name>
    <name type="common">pig whipworm</name>
    <dbReference type="NCBI Taxonomy" id="68888"/>
    <lineage>
        <taxon>Eukaryota</taxon>
        <taxon>Metazoa</taxon>
        <taxon>Ecdysozoa</taxon>
        <taxon>Nematoda</taxon>
        <taxon>Enoplea</taxon>
        <taxon>Dorylaimia</taxon>
        <taxon>Trichinellida</taxon>
        <taxon>Trichuridae</taxon>
        <taxon>Trichuris</taxon>
    </lineage>
</organism>
<protein>
    <submittedName>
        <fullName evidence="2">Uncharacterized protein</fullName>
    </submittedName>
</protein>
<dbReference type="PANTHER" id="PTHR46060">
    <property type="entry name" value="MARINER MOS1 TRANSPOSASE-LIKE PROTEIN"/>
    <property type="match status" value="1"/>
</dbReference>